<dbReference type="PATRIC" id="fig|742817.3.peg.3259"/>
<dbReference type="InterPro" id="IPR005479">
    <property type="entry name" value="CPAse_ATP-bd"/>
</dbReference>
<keyword evidence="3 4" id="KW-0067">ATP-binding</keyword>
<evidence type="ECO:0000256" key="4">
    <source>
        <dbReference type="PROSITE-ProRule" id="PRU00409"/>
    </source>
</evidence>
<dbReference type="InterPro" id="IPR013815">
    <property type="entry name" value="ATP_grasp_subdomain_1"/>
</dbReference>
<keyword evidence="2 4" id="KW-0547">Nucleotide-binding</keyword>
<gene>
    <name evidence="6" type="ORF">HMPREF9449_03051</name>
</gene>
<sequence>MINLANKRLLLLGGSLWKDAIKDFADEHNIILIATGNDASAGIFEIAHEHYNVDSTDAEAMKQLIREKNIDGVYMGGSEPVISVACSYLNELGLPCYCTKEQWELLQNKSKFKHLLIEHGLPVAPKYDISSLEDIGSLANEITFPVITKPTDGCGSNGFSVCNNLEELKEGYKRASVASASGNVIVEKFVKNDGVVVFYTFSNGKMYFSGLEDKYPVRYQEQGSYVAGMFIFESPSTMAFRQKFDCKLQNMFSSIGIKEGTIWIEVFCDGDNFYFNEAGFRYGGSVSIYPVDYLYNINQVAADIYYALTGESKIYGHISLINPAKQKESYYCVYGLHLNPGTIQSINGLDEICEMSNIIALPITKVIGTNVASTGSITQVFGFVHFVFDTQEQWREIVDKIHATIIVTDEAGNNMLVPKINAGSLKLRL</sequence>
<dbReference type="RefSeq" id="WP_009138193.1">
    <property type="nucleotide sequence ID" value="NZ_JH594599.1"/>
</dbReference>
<keyword evidence="1" id="KW-0436">Ligase</keyword>
<dbReference type="GO" id="GO:0046872">
    <property type="term" value="F:metal ion binding"/>
    <property type="evidence" value="ECO:0007669"/>
    <property type="project" value="InterPro"/>
</dbReference>
<evidence type="ECO:0000313" key="7">
    <source>
        <dbReference type="Proteomes" id="UP000004892"/>
    </source>
</evidence>
<dbReference type="PANTHER" id="PTHR43585:SF2">
    <property type="entry name" value="ATP-GRASP ENZYME FSQD"/>
    <property type="match status" value="1"/>
</dbReference>
<dbReference type="GeneID" id="98070568"/>
<dbReference type="InterPro" id="IPR052032">
    <property type="entry name" value="ATP-dep_AA_Ligase"/>
</dbReference>
<keyword evidence="7" id="KW-1185">Reference proteome</keyword>
<accession>H1DLB5</accession>
<dbReference type="GO" id="GO:0016874">
    <property type="term" value="F:ligase activity"/>
    <property type="evidence" value="ECO:0007669"/>
    <property type="project" value="UniProtKB-KW"/>
</dbReference>
<dbReference type="SUPFAM" id="SSF56059">
    <property type="entry name" value="Glutathione synthetase ATP-binding domain-like"/>
    <property type="match status" value="1"/>
</dbReference>
<name>H1DLB5_9BACT</name>
<evidence type="ECO:0000256" key="2">
    <source>
        <dbReference type="ARBA" id="ARBA00022741"/>
    </source>
</evidence>
<feature type="domain" description="ATP-grasp" evidence="5">
    <location>
        <begin position="113"/>
        <end position="308"/>
    </location>
</feature>
<evidence type="ECO:0000256" key="3">
    <source>
        <dbReference type="ARBA" id="ARBA00022840"/>
    </source>
</evidence>
<dbReference type="Pfam" id="PF02786">
    <property type="entry name" value="CPSase_L_D2"/>
    <property type="match status" value="1"/>
</dbReference>
<dbReference type="Gene3D" id="3.30.1490.20">
    <property type="entry name" value="ATP-grasp fold, A domain"/>
    <property type="match status" value="1"/>
</dbReference>
<dbReference type="Gene3D" id="3.40.50.20">
    <property type="match status" value="1"/>
</dbReference>
<evidence type="ECO:0000256" key="1">
    <source>
        <dbReference type="ARBA" id="ARBA00022598"/>
    </source>
</evidence>
<comment type="caution">
    <text evidence="6">The sequence shown here is derived from an EMBL/GenBank/DDBJ whole genome shotgun (WGS) entry which is preliminary data.</text>
</comment>
<dbReference type="eggNOG" id="COG0027">
    <property type="taxonomic scope" value="Bacteria"/>
</dbReference>
<dbReference type="PROSITE" id="PS50975">
    <property type="entry name" value="ATP_GRASP"/>
    <property type="match status" value="1"/>
</dbReference>
<dbReference type="Gene3D" id="3.30.470.20">
    <property type="entry name" value="ATP-grasp fold, B domain"/>
    <property type="match status" value="1"/>
</dbReference>
<evidence type="ECO:0000259" key="5">
    <source>
        <dbReference type="PROSITE" id="PS50975"/>
    </source>
</evidence>
<proteinExistence type="predicted"/>
<reference evidence="6 7" key="1">
    <citation type="submission" date="2012-01" db="EMBL/GenBank/DDBJ databases">
        <title>The Genome Sequence of Odoribacter laneus YIT 12061.</title>
        <authorList>
            <consortium name="The Broad Institute Genome Sequencing Platform"/>
            <person name="Earl A."/>
            <person name="Ward D."/>
            <person name="Feldgarden M."/>
            <person name="Gevers D."/>
            <person name="Morotomi M."/>
            <person name="Young S.K."/>
            <person name="Zeng Q."/>
            <person name="Gargeya S."/>
            <person name="Fitzgerald M."/>
            <person name="Haas B."/>
            <person name="Abouelleil A."/>
            <person name="Alvarado L."/>
            <person name="Arachchi H.M."/>
            <person name="Berlin A."/>
            <person name="Chapman S.B."/>
            <person name="Gearin G."/>
            <person name="Goldberg J."/>
            <person name="Griggs A."/>
            <person name="Gujja S."/>
            <person name="Hansen M."/>
            <person name="Heiman D."/>
            <person name="Howarth C."/>
            <person name="Larimer J."/>
            <person name="Lui A."/>
            <person name="MacDonald P.J.P."/>
            <person name="McCowen C."/>
            <person name="Montmayeur A."/>
            <person name="Murphy C."/>
            <person name="Neiman D."/>
            <person name="Pearson M."/>
            <person name="Priest M."/>
            <person name="Roberts A."/>
            <person name="Saif S."/>
            <person name="Shea T."/>
            <person name="Sisk P."/>
            <person name="Stolte C."/>
            <person name="Sykes S."/>
            <person name="Wortman J."/>
            <person name="Nusbaum C."/>
            <person name="Birren B."/>
        </authorList>
    </citation>
    <scope>NUCLEOTIDE SEQUENCE [LARGE SCALE GENOMIC DNA]</scope>
    <source>
        <strain evidence="6 7">YIT 12061</strain>
    </source>
</reference>
<protein>
    <recommendedName>
        <fullName evidence="5">ATP-grasp domain-containing protein</fullName>
    </recommendedName>
</protein>
<dbReference type="GO" id="GO:0005524">
    <property type="term" value="F:ATP binding"/>
    <property type="evidence" value="ECO:0007669"/>
    <property type="project" value="UniProtKB-UniRule"/>
</dbReference>
<dbReference type="PANTHER" id="PTHR43585">
    <property type="entry name" value="FUMIPYRROLE BIOSYNTHESIS PROTEIN C"/>
    <property type="match status" value="1"/>
</dbReference>
<dbReference type="Proteomes" id="UP000004892">
    <property type="component" value="Unassembled WGS sequence"/>
</dbReference>
<dbReference type="AlphaFoldDB" id="H1DLB5"/>
<dbReference type="InterPro" id="IPR011761">
    <property type="entry name" value="ATP-grasp"/>
</dbReference>
<dbReference type="STRING" id="742817.HMPREF9449_03051"/>
<dbReference type="EMBL" id="ADMC01000037">
    <property type="protein sequence ID" value="EHP45004.1"/>
    <property type="molecule type" value="Genomic_DNA"/>
</dbReference>
<dbReference type="HOGENOM" id="CLU_029016_5_1_10"/>
<organism evidence="6 7">
    <name type="scientific">Odoribacter laneus YIT 12061</name>
    <dbReference type="NCBI Taxonomy" id="742817"/>
    <lineage>
        <taxon>Bacteria</taxon>
        <taxon>Pseudomonadati</taxon>
        <taxon>Bacteroidota</taxon>
        <taxon>Bacteroidia</taxon>
        <taxon>Bacteroidales</taxon>
        <taxon>Odoribacteraceae</taxon>
        <taxon>Odoribacter</taxon>
    </lineage>
</organism>
<evidence type="ECO:0000313" key="6">
    <source>
        <dbReference type="EMBL" id="EHP45004.1"/>
    </source>
</evidence>